<organism evidence="2 3">
    <name type="scientific">Neorhizobium huautlense</name>
    <dbReference type="NCBI Taxonomy" id="67774"/>
    <lineage>
        <taxon>Bacteria</taxon>
        <taxon>Pseudomonadati</taxon>
        <taxon>Pseudomonadota</taxon>
        <taxon>Alphaproteobacteria</taxon>
        <taxon>Hyphomicrobiales</taxon>
        <taxon>Rhizobiaceae</taxon>
        <taxon>Rhizobium/Agrobacterium group</taxon>
        <taxon>Neorhizobium</taxon>
    </lineage>
</organism>
<sequence length="207" mass="21635">MQVRSQLAPIERGVGTKKLGIARNCATSTGGSPATATAPNTPLWRSIYIVEIAILAIPTLSIMGLVAMLGTLYCSGMSLIGLGMLLGDALKGELGDESVGFLVLGSIGAPTSLSGLFAIYRFITLSEAYLDGSPAKLLEHKRDFRAGMLLAVAPLVATTVFAVSMMLSVPNVSLALPFLSGAVLFIPITHLWLALREAGRAMTKESA</sequence>
<evidence type="ECO:0000313" key="2">
    <source>
        <dbReference type="EMBL" id="MDP9839364.1"/>
    </source>
</evidence>
<comment type="caution">
    <text evidence="2">The sequence shown here is derived from an EMBL/GenBank/DDBJ whole genome shotgun (WGS) entry which is preliminary data.</text>
</comment>
<accession>A0ABT9Q067</accession>
<feature type="transmembrane region" description="Helical" evidence="1">
    <location>
        <begin position="144"/>
        <end position="168"/>
    </location>
</feature>
<gene>
    <name evidence="2" type="ORF">J2T09_004140</name>
</gene>
<evidence type="ECO:0000313" key="3">
    <source>
        <dbReference type="Proteomes" id="UP001241472"/>
    </source>
</evidence>
<proteinExistence type="predicted"/>
<keyword evidence="3" id="KW-1185">Reference proteome</keyword>
<keyword evidence="1" id="KW-0472">Membrane</keyword>
<name>A0ABT9Q067_9HYPH</name>
<feature type="transmembrane region" description="Helical" evidence="1">
    <location>
        <begin position="52"/>
        <end position="80"/>
    </location>
</feature>
<keyword evidence="1" id="KW-0812">Transmembrane</keyword>
<feature type="transmembrane region" description="Helical" evidence="1">
    <location>
        <begin position="174"/>
        <end position="195"/>
    </location>
</feature>
<protein>
    <submittedName>
        <fullName evidence="2">Uncharacterized protein</fullName>
    </submittedName>
</protein>
<dbReference type="RefSeq" id="WP_306837857.1">
    <property type="nucleotide sequence ID" value="NZ_JAUSRF010000015.1"/>
</dbReference>
<keyword evidence="1" id="KW-1133">Transmembrane helix</keyword>
<evidence type="ECO:0000256" key="1">
    <source>
        <dbReference type="SAM" id="Phobius"/>
    </source>
</evidence>
<dbReference type="EMBL" id="JAUSRF010000015">
    <property type="protein sequence ID" value="MDP9839364.1"/>
    <property type="molecule type" value="Genomic_DNA"/>
</dbReference>
<feature type="transmembrane region" description="Helical" evidence="1">
    <location>
        <begin position="100"/>
        <end position="123"/>
    </location>
</feature>
<reference evidence="2 3" key="1">
    <citation type="submission" date="2023-07" db="EMBL/GenBank/DDBJ databases">
        <title>Sorghum-associated microbial communities from plants grown in Nebraska, USA.</title>
        <authorList>
            <person name="Schachtman D."/>
        </authorList>
    </citation>
    <scope>NUCLEOTIDE SEQUENCE [LARGE SCALE GENOMIC DNA]</scope>
    <source>
        <strain evidence="2 3">DS1307</strain>
    </source>
</reference>
<dbReference type="Proteomes" id="UP001241472">
    <property type="component" value="Unassembled WGS sequence"/>
</dbReference>